<sequence>MGLDERIFGYWHILGLEISSNCLSVLNGKSKIEDINNKPALPISLCNVVYKIITKVLVNRMNAILGNCINESQGAFIPGRHISDNVLITYEVLHSLKMKKKGKKGNFALKLDMSKAYDRVE</sequence>
<dbReference type="Pfam" id="PF00078">
    <property type="entry name" value="RVT_1"/>
    <property type="match status" value="1"/>
</dbReference>
<dbReference type="InterPro" id="IPR052343">
    <property type="entry name" value="Retrotransposon-Effector_Assoc"/>
</dbReference>
<keyword evidence="2" id="KW-0695">RNA-directed DNA polymerase</keyword>
<dbReference type="PANTHER" id="PTHR46890:SF48">
    <property type="entry name" value="RNA-DIRECTED DNA POLYMERASE"/>
    <property type="match status" value="1"/>
</dbReference>
<reference evidence="3" key="1">
    <citation type="journal article" date="2019" name="Plant Biotechnol. J.">
        <title>Genome sequencing of the Australian wild diploid species Gossypium australe highlights disease resistance and delayed gland morphogenesis.</title>
        <authorList>
            <person name="Cai Y."/>
            <person name="Cai X."/>
            <person name="Wang Q."/>
            <person name="Wang P."/>
            <person name="Zhang Y."/>
            <person name="Cai C."/>
            <person name="Xu Y."/>
            <person name="Wang K."/>
            <person name="Zhou Z."/>
            <person name="Wang C."/>
            <person name="Geng S."/>
            <person name="Li B."/>
            <person name="Dong Q."/>
            <person name="Hou Y."/>
            <person name="Wang H."/>
            <person name="Ai P."/>
            <person name="Liu Z."/>
            <person name="Yi F."/>
            <person name="Sun M."/>
            <person name="An G."/>
            <person name="Cheng J."/>
            <person name="Zhang Y."/>
            <person name="Shi Q."/>
            <person name="Xie Y."/>
            <person name="Shi X."/>
            <person name="Chang Y."/>
            <person name="Huang F."/>
            <person name="Chen Y."/>
            <person name="Hong S."/>
            <person name="Mi L."/>
            <person name="Sun Q."/>
            <person name="Zhang L."/>
            <person name="Zhou B."/>
            <person name="Peng R."/>
            <person name="Zhang X."/>
            <person name="Liu F."/>
        </authorList>
    </citation>
    <scope>NUCLEOTIDE SEQUENCE [LARGE SCALE GENOMIC DNA]</scope>
    <source>
        <strain evidence="3">cv. PA1801</strain>
    </source>
</reference>
<protein>
    <submittedName>
        <fullName evidence="2">Reverse transcriptase</fullName>
    </submittedName>
</protein>
<evidence type="ECO:0000259" key="1">
    <source>
        <dbReference type="Pfam" id="PF00078"/>
    </source>
</evidence>
<dbReference type="InterPro" id="IPR000477">
    <property type="entry name" value="RT_dom"/>
</dbReference>
<keyword evidence="2" id="KW-0548">Nucleotidyltransferase</keyword>
<dbReference type="SUPFAM" id="SSF56672">
    <property type="entry name" value="DNA/RNA polymerases"/>
    <property type="match status" value="1"/>
</dbReference>
<name>A0A5B6WN81_9ROSI</name>
<dbReference type="InterPro" id="IPR043502">
    <property type="entry name" value="DNA/RNA_pol_sf"/>
</dbReference>
<proteinExistence type="predicted"/>
<organism evidence="2 3">
    <name type="scientific">Gossypium australe</name>
    <dbReference type="NCBI Taxonomy" id="47621"/>
    <lineage>
        <taxon>Eukaryota</taxon>
        <taxon>Viridiplantae</taxon>
        <taxon>Streptophyta</taxon>
        <taxon>Embryophyta</taxon>
        <taxon>Tracheophyta</taxon>
        <taxon>Spermatophyta</taxon>
        <taxon>Magnoliopsida</taxon>
        <taxon>eudicotyledons</taxon>
        <taxon>Gunneridae</taxon>
        <taxon>Pentapetalae</taxon>
        <taxon>rosids</taxon>
        <taxon>malvids</taxon>
        <taxon>Malvales</taxon>
        <taxon>Malvaceae</taxon>
        <taxon>Malvoideae</taxon>
        <taxon>Gossypium</taxon>
    </lineage>
</organism>
<comment type="caution">
    <text evidence="2">The sequence shown here is derived from an EMBL/GenBank/DDBJ whole genome shotgun (WGS) entry which is preliminary data.</text>
</comment>
<keyword evidence="3" id="KW-1185">Reference proteome</keyword>
<dbReference type="AlphaFoldDB" id="A0A5B6WN81"/>
<keyword evidence="2" id="KW-0808">Transferase</keyword>
<dbReference type="PANTHER" id="PTHR46890">
    <property type="entry name" value="NON-LTR RETROLELEMENT REVERSE TRANSCRIPTASE-LIKE PROTEIN-RELATED"/>
    <property type="match status" value="1"/>
</dbReference>
<dbReference type="GO" id="GO:0003964">
    <property type="term" value="F:RNA-directed DNA polymerase activity"/>
    <property type="evidence" value="ECO:0007669"/>
    <property type="project" value="UniProtKB-KW"/>
</dbReference>
<accession>A0A5B6WN81</accession>
<dbReference type="EMBL" id="SMMG02000002">
    <property type="protein sequence ID" value="KAA3482507.1"/>
    <property type="molecule type" value="Genomic_DNA"/>
</dbReference>
<evidence type="ECO:0000313" key="3">
    <source>
        <dbReference type="Proteomes" id="UP000325315"/>
    </source>
</evidence>
<evidence type="ECO:0000313" key="2">
    <source>
        <dbReference type="EMBL" id="KAA3482507.1"/>
    </source>
</evidence>
<dbReference type="Proteomes" id="UP000325315">
    <property type="component" value="Unassembled WGS sequence"/>
</dbReference>
<dbReference type="OrthoDB" id="999775at2759"/>
<gene>
    <name evidence="2" type="ORF">EPI10_004746</name>
</gene>
<feature type="domain" description="Reverse transcriptase" evidence="1">
    <location>
        <begin position="42"/>
        <end position="121"/>
    </location>
</feature>